<dbReference type="EMBL" id="PKPP01001025">
    <property type="protein sequence ID" value="PWA86395.1"/>
    <property type="molecule type" value="Genomic_DNA"/>
</dbReference>
<evidence type="ECO:0000256" key="1">
    <source>
        <dbReference type="ARBA" id="ARBA00001946"/>
    </source>
</evidence>
<dbReference type="GO" id="GO:0004615">
    <property type="term" value="F:phosphomannomutase activity"/>
    <property type="evidence" value="ECO:0007669"/>
    <property type="project" value="TreeGrafter"/>
</dbReference>
<evidence type="ECO:0000313" key="4">
    <source>
        <dbReference type="Proteomes" id="UP000245207"/>
    </source>
</evidence>
<dbReference type="GO" id="GO:0009570">
    <property type="term" value="C:chloroplast stroma"/>
    <property type="evidence" value="ECO:0007669"/>
    <property type="project" value="TreeGrafter"/>
</dbReference>
<keyword evidence="4" id="KW-1185">Reference proteome</keyword>
<dbReference type="OrthoDB" id="1743979at2759"/>
<proteinExistence type="predicted"/>
<gene>
    <name evidence="3" type="ORF">CTI12_AA141110</name>
</gene>
<dbReference type="PANTHER" id="PTHR42946">
    <property type="entry name" value="PHOSPHOHEXOSE MUTASE"/>
    <property type="match status" value="1"/>
</dbReference>
<accession>A0A2U1PKV0</accession>
<sequence>MMEPCLDAWYFTKSRDQVKVHHPNVTEVLRHLQHAIPSLVELEIVMKLGSTSGIFNSTLSKHEDFLCPVDGAIMITCNTSTPSHLPYNITGFKFITNVEGYGKAGIKHLKEVGRKPSSSINIIGYMSLYASDLIAAIRKASGNIGIVDYTASVLINACPTVTAHEYCTPMLWSISTVPPVYDAHQSPNLEDDEHNSSRQQNNFYVDCGNDCQLYIQDKNSSRETGNSVSGGADLDKEEIVEDASEIKQIGVNGATETANLVRRV</sequence>
<comment type="cofactor">
    <cofactor evidence="1">
        <name>Mg(2+)</name>
        <dbReference type="ChEBI" id="CHEBI:18420"/>
    </cofactor>
</comment>
<protein>
    <submittedName>
        <fullName evidence="3">Alpha-D-phosphohexomutase, alpha/beta/alpha domain I</fullName>
    </submittedName>
</protein>
<organism evidence="3 4">
    <name type="scientific">Artemisia annua</name>
    <name type="common">Sweet wormwood</name>
    <dbReference type="NCBI Taxonomy" id="35608"/>
    <lineage>
        <taxon>Eukaryota</taxon>
        <taxon>Viridiplantae</taxon>
        <taxon>Streptophyta</taxon>
        <taxon>Embryophyta</taxon>
        <taxon>Tracheophyta</taxon>
        <taxon>Spermatophyta</taxon>
        <taxon>Magnoliopsida</taxon>
        <taxon>eudicotyledons</taxon>
        <taxon>Gunneridae</taxon>
        <taxon>Pentapetalae</taxon>
        <taxon>asterids</taxon>
        <taxon>campanulids</taxon>
        <taxon>Asterales</taxon>
        <taxon>Asteraceae</taxon>
        <taxon>Asteroideae</taxon>
        <taxon>Anthemideae</taxon>
        <taxon>Artemisiinae</taxon>
        <taxon>Artemisia</taxon>
    </lineage>
</organism>
<name>A0A2U1PKV0_ARTAN</name>
<evidence type="ECO:0000256" key="2">
    <source>
        <dbReference type="ARBA" id="ARBA00022553"/>
    </source>
</evidence>
<dbReference type="InterPro" id="IPR050060">
    <property type="entry name" value="Phosphoglucosamine_mutase"/>
</dbReference>
<dbReference type="STRING" id="35608.A0A2U1PKV0"/>
<reference evidence="3 4" key="1">
    <citation type="journal article" date="2018" name="Mol. Plant">
        <title>The genome of Artemisia annua provides insight into the evolution of Asteraceae family and artemisinin biosynthesis.</title>
        <authorList>
            <person name="Shen Q."/>
            <person name="Zhang L."/>
            <person name="Liao Z."/>
            <person name="Wang S."/>
            <person name="Yan T."/>
            <person name="Shi P."/>
            <person name="Liu M."/>
            <person name="Fu X."/>
            <person name="Pan Q."/>
            <person name="Wang Y."/>
            <person name="Lv Z."/>
            <person name="Lu X."/>
            <person name="Zhang F."/>
            <person name="Jiang W."/>
            <person name="Ma Y."/>
            <person name="Chen M."/>
            <person name="Hao X."/>
            <person name="Li L."/>
            <person name="Tang Y."/>
            <person name="Lv G."/>
            <person name="Zhou Y."/>
            <person name="Sun X."/>
            <person name="Brodelius P.E."/>
            <person name="Rose J.K.C."/>
            <person name="Tang K."/>
        </authorList>
    </citation>
    <scope>NUCLEOTIDE SEQUENCE [LARGE SCALE GENOMIC DNA]</scope>
    <source>
        <strain evidence="4">cv. Huhao1</strain>
        <tissue evidence="3">Leaf</tissue>
    </source>
</reference>
<dbReference type="PANTHER" id="PTHR42946:SF1">
    <property type="entry name" value="PHOSPHOGLUCOMUTASE (ALPHA-D-GLUCOSE-1,6-BISPHOSPHATE-DEPENDENT)"/>
    <property type="match status" value="1"/>
</dbReference>
<dbReference type="AlphaFoldDB" id="A0A2U1PKV0"/>
<dbReference type="Proteomes" id="UP000245207">
    <property type="component" value="Unassembled WGS sequence"/>
</dbReference>
<evidence type="ECO:0000313" key="3">
    <source>
        <dbReference type="EMBL" id="PWA86395.1"/>
    </source>
</evidence>
<comment type="caution">
    <text evidence="3">The sequence shown here is derived from an EMBL/GenBank/DDBJ whole genome shotgun (WGS) entry which is preliminary data.</text>
</comment>
<keyword evidence="2" id="KW-0597">Phosphoprotein</keyword>